<dbReference type="PROSITE" id="PS01124">
    <property type="entry name" value="HTH_ARAC_FAMILY_2"/>
    <property type="match status" value="1"/>
</dbReference>
<keyword evidence="3" id="KW-0010">Activator</keyword>
<evidence type="ECO:0000313" key="6">
    <source>
        <dbReference type="EMBL" id="TDU81894.1"/>
    </source>
</evidence>
<dbReference type="Gene3D" id="2.60.120.10">
    <property type="entry name" value="Jelly Rolls"/>
    <property type="match status" value="1"/>
</dbReference>
<dbReference type="EMBL" id="SOCA01000001">
    <property type="protein sequence ID" value="TDU81894.1"/>
    <property type="molecule type" value="Genomic_DNA"/>
</dbReference>
<evidence type="ECO:0000259" key="5">
    <source>
        <dbReference type="PROSITE" id="PS01124"/>
    </source>
</evidence>
<dbReference type="Proteomes" id="UP000295662">
    <property type="component" value="Unassembled WGS sequence"/>
</dbReference>
<dbReference type="Pfam" id="PF02311">
    <property type="entry name" value="AraC_binding"/>
    <property type="match status" value="1"/>
</dbReference>
<keyword evidence="4" id="KW-0804">Transcription</keyword>
<dbReference type="Gene3D" id="1.10.10.60">
    <property type="entry name" value="Homeodomain-like"/>
    <property type="match status" value="1"/>
</dbReference>
<name>A0A4R7SSA8_9BACT</name>
<comment type="caution">
    <text evidence="6">The sequence shown here is derived from an EMBL/GenBank/DDBJ whole genome shotgun (WGS) entry which is preliminary data.</text>
</comment>
<dbReference type="PANTHER" id="PTHR46796">
    <property type="entry name" value="HTH-TYPE TRANSCRIPTIONAL ACTIVATOR RHAS-RELATED"/>
    <property type="match status" value="1"/>
</dbReference>
<evidence type="ECO:0000256" key="4">
    <source>
        <dbReference type="ARBA" id="ARBA00023163"/>
    </source>
</evidence>
<dbReference type="SMART" id="SM00342">
    <property type="entry name" value="HTH_ARAC"/>
    <property type="match status" value="1"/>
</dbReference>
<reference evidence="6 7" key="1">
    <citation type="submission" date="2019-03" db="EMBL/GenBank/DDBJ databases">
        <title>Genomic Encyclopedia of Archaeal and Bacterial Type Strains, Phase II (KMG-II): from individual species to whole genera.</title>
        <authorList>
            <person name="Goeker M."/>
        </authorList>
    </citation>
    <scope>NUCLEOTIDE SEQUENCE [LARGE SCALE GENOMIC DNA]</scope>
    <source>
        <strain evidence="6 7">ATCC 25309</strain>
    </source>
</reference>
<evidence type="ECO:0000256" key="2">
    <source>
        <dbReference type="ARBA" id="ARBA00023125"/>
    </source>
</evidence>
<keyword evidence="2 6" id="KW-0238">DNA-binding</keyword>
<dbReference type="GO" id="GO:0043565">
    <property type="term" value="F:sequence-specific DNA binding"/>
    <property type="evidence" value="ECO:0007669"/>
    <property type="project" value="InterPro"/>
</dbReference>
<dbReference type="InterPro" id="IPR009057">
    <property type="entry name" value="Homeodomain-like_sf"/>
</dbReference>
<evidence type="ECO:0000256" key="1">
    <source>
        <dbReference type="ARBA" id="ARBA00023015"/>
    </source>
</evidence>
<feature type="domain" description="HTH araC/xylS-type" evidence="5">
    <location>
        <begin position="191"/>
        <end position="289"/>
    </location>
</feature>
<dbReference type="InterPro" id="IPR018062">
    <property type="entry name" value="HTH_AraC-typ_CS"/>
</dbReference>
<keyword evidence="7" id="KW-1185">Reference proteome</keyword>
<dbReference type="InterPro" id="IPR014710">
    <property type="entry name" value="RmlC-like_jellyroll"/>
</dbReference>
<dbReference type="GO" id="GO:0003700">
    <property type="term" value="F:DNA-binding transcription factor activity"/>
    <property type="evidence" value="ECO:0007669"/>
    <property type="project" value="InterPro"/>
</dbReference>
<keyword evidence="1" id="KW-0805">Transcription regulation</keyword>
<dbReference type="Pfam" id="PF12833">
    <property type="entry name" value="HTH_18"/>
    <property type="match status" value="1"/>
</dbReference>
<proteinExistence type="predicted"/>
<evidence type="ECO:0000256" key="3">
    <source>
        <dbReference type="ARBA" id="ARBA00023159"/>
    </source>
</evidence>
<sequence length="290" mass="32257">MSATEQADYFSTQVVRTRRFYLPDWKERQRERGGLCLVGGGCEWCAPDFVVDRQTFPFLAFEFVSRGKGQVTLANRMQELGTGHAFFFDPNTAHVIRSDADDPLVKYFFNFTGSRASALLEELGLGAGSLIRVLDASRVISLLEEVIDHALRGGRLGLRAASAALEHALVLCADSRQPATTKLDPAYATYLRCRGHILRNYPVLANIEEAARHCHVSAAYLTRLFKRYDEETPLACLTRLKLSQAAIKLRQPDAQVKAVASELGYKSAAHFSRAFKAWSGRSPTDIRLDG</sequence>
<gene>
    <name evidence="6" type="ORF">EI77_01206</name>
</gene>
<dbReference type="OrthoDB" id="9813413at2"/>
<dbReference type="InterPro" id="IPR003313">
    <property type="entry name" value="AraC-bd"/>
</dbReference>
<dbReference type="SUPFAM" id="SSF46689">
    <property type="entry name" value="Homeodomain-like"/>
    <property type="match status" value="1"/>
</dbReference>
<dbReference type="InterPro" id="IPR018060">
    <property type="entry name" value="HTH_AraC"/>
</dbReference>
<dbReference type="InterPro" id="IPR050204">
    <property type="entry name" value="AraC_XylS_family_regulators"/>
</dbReference>
<dbReference type="SUPFAM" id="SSF51215">
    <property type="entry name" value="Regulatory protein AraC"/>
    <property type="match status" value="1"/>
</dbReference>
<dbReference type="PANTHER" id="PTHR46796:SF7">
    <property type="entry name" value="ARAC FAMILY TRANSCRIPTIONAL REGULATOR"/>
    <property type="match status" value="1"/>
</dbReference>
<dbReference type="PROSITE" id="PS00041">
    <property type="entry name" value="HTH_ARAC_FAMILY_1"/>
    <property type="match status" value="1"/>
</dbReference>
<accession>A0A4R7SSA8</accession>
<organism evidence="6 7">
    <name type="scientific">Prosthecobacter fusiformis</name>
    <dbReference type="NCBI Taxonomy" id="48464"/>
    <lineage>
        <taxon>Bacteria</taxon>
        <taxon>Pseudomonadati</taxon>
        <taxon>Verrucomicrobiota</taxon>
        <taxon>Verrucomicrobiia</taxon>
        <taxon>Verrucomicrobiales</taxon>
        <taxon>Verrucomicrobiaceae</taxon>
        <taxon>Prosthecobacter</taxon>
    </lineage>
</organism>
<protein>
    <submittedName>
        <fullName evidence="6">AraC-like DNA-binding protein</fullName>
    </submittedName>
</protein>
<dbReference type="AlphaFoldDB" id="A0A4R7SSA8"/>
<evidence type="ECO:0000313" key="7">
    <source>
        <dbReference type="Proteomes" id="UP000295662"/>
    </source>
</evidence>
<dbReference type="InterPro" id="IPR037923">
    <property type="entry name" value="HTH-like"/>
</dbReference>
<dbReference type="RefSeq" id="WP_133793804.1">
    <property type="nucleotide sequence ID" value="NZ_SOCA01000001.1"/>
</dbReference>